<feature type="region of interest" description="Disordered" evidence="1">
    <location>
        <begin position="395"/>
        <end position="428"/>
    </location>
</feature>
<dbReference type="GeneID" id="37267282"/>
<proteinExistence type="predicted"/>
<accession>A0A316ZCB6</accession>
<keyword evidence="3" id="KW-1185">Reference proteome</keyword>
<evidence type="ECO:0000313" key="3">
    <source>
        <dbReference type="Proteomes" id="UP000245946"/>
    </source>
</evidence>
<dbReference type="RefSeq" id="XP_025599235.1">
    <property type="nucleotide sequence ID" value="XM_025739736.1"/>
</dbReference>
<evidence type="ECO:0000256" key="1">
    <source>
        <dbReference type="SAM" id="MobiDB-lite"/>
    </source>
</evidence>
<evidence type="ECO:0000313" key="2">
    <source>
        <dbReference type="EMBL" id="PWN98956.1"/>
    </source>
</evidence>
<reference evidence="2 3" key="1">
    <citation type="journal article" date="2018" name="Mol. Biol. Evol.">
        <title>Broad Genomic Sampling Reveals a Smut Pathogenic Ancestry of the Fungal Clade Ustilaginomycotina.</title>
        <authorList>
            <person name="Kijpornyongpan T."/>
            <person name="Mondo S.J."/>
            <person name="Barry K."/>
            <person name="Sandor L."/>
            <person name="Lee J."/>
            <person name="Lipzen A."/>
            <person name="Pangilinan J."/>
            <person name="LaButti K."/>
            <person name="Hainaut M."/>
            <person name="Henrissat B."/>
            <person name="Grigoriev I.V."/>
            <person name="Spatafora J.W."/>
            <person name="Aime M.C."/>
        </authorList>
    </citation>
    <scope>NUCLEOTIDE SEQUENCE [LARGE SCALE GENOMIC DNA]</scope>
    <source>
        <strain evidence="2 3">MCA 4186</strain>
    </source>
</reference>
<feature type="compositionally biased region" description="Low complexity" evidence="1">
    <location>
        <begin position="412"/>
        <end position="428"/>
    </location>
</feature>
<organism evidence="2 3">
    <name type="scientific">Tilletiopsis washingtonensis</name>
    <dbReference type="NCBI Taxonomy" id="58919"/>
    <lineage>
        <taxon>Eukaryota</taxon>
        <taxon>Fungi</taxon>
        <taxon>Dikarya</taxon>
        <taxon>Basidiomycota</taxon>
        <taxon>Ustilaginomycotina</taxon>
        <taxon>Exobasidiomycetes</taxon>
        <taxon>Entylomatales</taxon>
        <taxon>Entylomatales incertae sedis</taxon>
        <taxon>Tilletiopsis</taxon>
    </lineage>
</organism>
<dbReference type="EMBL" id="KZ819290">
    <property type="protein sequence ID" value="PWN98956.1"/>
    <property type="molecule type" value="Genomic_DNA"/>
</dbReference>
<gene>
    <name evidence="2" type="ORF">FA09DRAFT_260175</name>
</gene>
<sequence length="629" mass="67439">MWGCSAPMRAPVDTHLMLRRRAGRAIERPAVLRAQSGAVRQGSRRAGRRTPCTCLWPVMCPHADCRSTDGTQTALAPRAVLSILLPLLIPFRAGVRAAVELRTSGGTVNHEAPTNWSRSDTLLPPAREIWASLLLCFDISPPRISLIPPWRALAPCAVRHGGGARDVLNSSTAPPSASGRRPRCCPSINCRPGSSAKEQAAGAKRLCFVTSSLFCASAAAAARLPDRTRRRRCAGNWRLSSSPSHSPITPPRHHPLRCEAFTCSVSFIDVRHLASPQPMARAARRRHLPCVPSSMLHPAKRPLADEAVGDGPGAQRARLDRYAAAVVADEQRPAASVPQYAASSSHAHQGLPFFPAAHYRDGLALPLRTDGGMAPASSMPSGLLPFAPAMPGRSFTPGVAPGADVPPPPLPASVAAPRAPAASSSSSSSHALAPAAAASFAPDGRPAWCSPAGWARVKWIQEQHPGLLPTPQEYAPTASERLEQVLAGEEAVIVYRSGAIELTRLWDKRKTGERVGCVRLILPLAHVCKEHGWPLSLVKAPEKRSKFLLRFALDPAAGTADATGPLYFEPTLAATFPAHQIWIRRAVASADQDAEPWVLYRQNIEQSSDPRVLSMERNIALFICLRLGS</sequence>
<name>A0A316ZCB6_9BASI</name>
<protein>
    <submittedName>
        <fullName evidence="2">Uncharacterized protein</fullName>
    </submittedName>
</protein>
<dbReference type="Proteomes" id="UP000245946">
    <property type="component" value="Unassembled WGS sequence"/>
</dbReference>
<dbReference type="AlphaFoldDB" id="A0A316ZCB6"/>